<protein>
    <submittedName>
        <fullName evidence="2">Uncharacterized protein</fullName>
    </submittedName>
</protein>
<keyword evidence="3" id="KW-1185">Reference proteome</keyword>
<dbReference type="EMBL" id="MU006090">
    <property type="protein sequence ID" value="KAF2842076.1"/>
    <property type="molecule type" value="Genomic_DNA"/>
</dbReference>
<organism evidence="2 3">
    <name type="scientific">Patellaria atrata CBS 101060</name>
    <dbReference type="NCBI Taxonomy" id="1346257"/>
    <lineage>
        <taxon>Eukaryota</taxon>
        <taxon>Fungi</taxon>
        <taxon>Dikarya</taxon>
        <taxon>Ascomycota</taxon>
        <taxon>Pezizomycotina</taxon>
        <taxon>Dothideomycetes</taxon>
        <taxon>Dothideomycetes incertae sedis</taxon>
        <taxon>Patellariales</taxon>
        <taxon>Patellariaceae</taxon>
        <taxon>Patellaria</taxon>
    </lineage>
</organism>
<evidence type="ECO:0000313" key="3">
    <source>
        <dbReference type="Proteomes" id="UP000799429"/>
    </source>
</evidence>
<comment type="caution">
    <text evidence="2">The sequence shown here is derived from an EMBL/GenBank/DDBJ whole genome shotgun (WGS) entry which is preliminary data.</text>
</comment>
<accession>A0A9P4SFR6</accession>
<dbReference type="AlphaFoldDB" id="A0A9P4SFR6"/>
<dbReference type="Proteomes" id="UP000799429">
    <property type="component" value="Unassembled WGS sequence"/>
</dbReference>
<evidence type="ECO:0000256" key="1">
    <source>
        <dbReference type="SAM" id="MobiDB-lite"/>
    </source>
</evidence>
<sequence length="82" mass="8775">MQTFLAQQELTAQTWPSAQSALVAQSDSTPQDVLPSIQKPVLSAVEAQMQGAPEAQKLKLPQLEASQAAEAQTPLVQVPLEH</sequence>
<reference evidence="2" key="1">
    <citation type="journal article" date="2020" name="Stud. Mycol.">
        <title>101 Dothideomycetes genomes: a test case for predicting lifestyles and emergence of pathogens.</title>
        <authorList>
            <person name="Haridas S."/>
            <person name="Albert R."/>
            <person name="Binder M."/>
            <person name="Bloem J."/>
            <person name="Labutti K."/>
            <person name="Salamov A."/>
            <person name="Andreopoulos B."/>
            <person name="Baker S."/>
            <person name="Barry K."/>
            <person name="Bills G."/>
            <person name="Bluhm B."/>
            <person name="Cannon C."/>
            <person name="Castanera R."/>
            <person name="Culley D."/>
            <person name="Daum C."/>
            <person name="Ezra D."/>
            <person name="Gonzalez J."/>
            <person name="Henrissat B."/>
            <person name="Kuo A."/>
            <person name="Liang C."/>
            <person name="Lipzen A."/>
            <person name="Lutzoni F."/>
            <person name="Magnuson J."/>
            <person name="Mondo S."/>
            <person name="Nolan M."/>
            <person name="Ohm R."/>
            <person name="Pangilinan J."/>
            <person name="Park H.-J."/>
            <person name="Ramirez L."/>
            <person name="Alfaro M."/>
            <person name="Sun H."/>
            <person name="Tritt A."/>
            <person name="Yoshinaga Y."/>
            <person name="Zwiers L.-H."/>
            <person name="Turgeon B."/>
            <person name="Goodwin S."/>
            <person name="Spatafora J."/>
            <person name="Crous P."/>
            <person name="Grigoriev I."/>
        </authorList>
    </citation>
    <scope>NUCLEOTIDE SEQUENCE</scope>
    <source>
        <strain evidence="2">CBS 101060</strain>
    </source>
</reference>
<gene>
    <name evidence="2" type="ORF">M501DRAFT_998312</name>
</gene>
<feature type="region of interest" description="Disordered" evidence="1">
    <location>
        <begin position="61"/>
        <end position="82"/>
    </location>
</feature>
<evidence type="ECO:0000313" key="2">
    <source>
        <dbReference type="EMBL" id="KAF2842076.1"/>
    </source>
</evidence>
<proteinExistence type="predicted"/>
<name>A0A9P4SFR6_9PEZI</name>